<accession>A0ABS9X2Q7</accession>
<protein>
    <submittedName>
        <fullName evidence="1">Uncharacterized protein</fullName>
    </submittedName>
</protein>
<dbReference type="EMBL" id="JAKKSL010000002">
    <property type="protein sequence ID" value="MCI2284509.1"/>
    <property type="molecule type" value="Genomic_DNA"/>
</dbReference>
<gene>
    <name evidence="1" type="ORF">L3081_15330</name>
</gene>
<evidence type="ECO:0000313" key="2">
    <source>
        <dbReference type="Proteomes" id="UP001139646"/>
    </source>
</evidence>
<proteinExistence type="predicted"/>
<evidence type="ECO:0000313" key="1">
    <source>
        <dbReference type="EMBL" id="MCI2284509.1"/>
    </source>
</evidence>
<keyword evidence="2" id="KW-1185">Reference proteome</keyword>
<comment type="caution">
    <text evidence="1">The sequence shown here is derived from an EMBL/GenBank/DDBJ whole genome shotgun (WGS) entry which is preliminary data.</text>
</comment>
<dbReference type="RefSeq" id="WP_242286939.1">
    <property type="nucleotide sequence ID" value="NZ_JAKKSL010000002.1"/>
</dbReference>
<dbReference type="Proteomes" id="UP001139646">
    <property type="component" value="Unassembled WGS sequence"/>
</dbReference>
<organism evidence="1 2">
    <name type="scientific">Colwellia maritima</name>
    <dbReference type="NCBI Taxonomy" id="2912588"/>
    <lineage>
        <taxon>Bacteria</taxon>
        <taxon>Pseudomonadati</taxon>
        <taxon>Pseudomonadota</taxon>
        <taxon>Gammaproteobacteria</taxon>
        <taxon>Alteromonadales</taxon>
        <taxon>Colwelliaceae</taxon>
        <taxon>Colwellia</taxon>
    </lineage>
</organism>
<sequence length="63" mass="7305">MGLFSYSVKSLEKSLETAHIISTVEADVLQLRRDEKDFLARKELKYKDSFMKKQGEVIPELKS</sequence>
<reference evidence="1" key="1">
    <citation type="submission" date="2022-01" db="EMBL/GenBank/DDBJ databases">
        <title>Colwellia maritima, isolated from seawater.</title>
        <authorList>
            <person name="Kristyanto S."/>
            <person name="Jung J."/>
            <person name="Jeon C.O."/>
        </authorList>
    </citation>
    <scope>NUCLEOTIDE SEQUENCE</scope>
    <source>
        <strain evidence="1">MSW7</strain>
    </source>
</reference>
<name>A0ABS9X2Q7_9GAMM</name>